<dbReference type="EMBL" id="CAEY01000676">
    <property type="status" value="NOT_ANNOTATED_CDS"/>
    <property type="molecule type" value="Genomic_DNA"/>
</dbReference>
<accession>T1KX81</accession>
<organism evidence="1 2">
    <name type="scientific">Tetranychus urticae</name>
    <name type="common">Two-spotted spider mite</name>
    <dbReference type="NCBI Taxonomy" id="32264"/>
    <lineage>
        <taxon>Eukaryota</taxon>
        <taxon>Metazoa</taxon>
        <taxon>Ecdysozoa</taxon>
        <taxon>Arthropoda</taxon>
        <taxon>Chelicerata</taxon>
        <taxon>Arachnida</taxon>
        <taxon>Acari</taxon>
        <taxon>Acariformes</taxon>
        <taxon>Trombidiformes</taxon>
        <taxon>Prostigmata</taxon>
        <taxon>Eleutherengona</taxon>
        <taxon>Raphignathae</taxon>
        <taxon>Tetranychoidea</taxon>
        <taxon>Tetranychidae</taxon>
        <taxon>Tetranychus</taxon>
    </lineage>
</organism>
<evidence type="ECO:0000313" key="2">
    <source>
        <dbReference type="Proteomes" id="UP000015104"/>
    </source>
</evidence>
<dbReference type="HOGENOM" id="CLU_3052948_0_0_1"/>
<evidence type="ECO:0000313" key="1">
    <source>
        <dbReference type="EnsemblMetazoa" id="tetur25g01450.1"/>
    </source>
</evidence>
<dbReference type="Proteomes" id="UP000015104">
    <property type="component" value="Unassembled WGS sequence"/>
</dbReference>
<name>T1KX81_TETUR</name>
<keyword evidence="2" id="KW-1185">Reference proteome</keyword>
<dbReference type="EnsemblMetazoa" id="tetur25g01450.1">
    <property type="protein sequence ID" value="tetur25g01450.1"/>
    <property type="gene ID" value="tetur25g01450"/>
</dbReference>
<reference evidence="2" key="1">
    <citation type="submission" date="2011-08" db="EMBL/GenBank/DDBJ databases">
        <authorList>
            <person name="Rombauts S."/>
        </authorList>
    </citation>
    <scope>NUCLEOTIDE SEQUENCE</scope>
    <source>
        <strain evidence="2">London</strain>
    </source>
</reference>
<dbReference type="AlphaFoldDB" id="T1KX81"/>
<protein>
    <submittedName>
        <fullName evidence="1">Uncharacterized protein</fullName>
    </submittedName>
</protein>
<proteinExistence type="predicted"/>
<reference evidence="1" key="2">
    <citation type="submission" date="2015-06" db="UniProtKB">
        <authorList>
            <consortium name="EnsemblMetazoa"/>
        </authorList>
    </citation>
    <scope>IDENTIFICATION</scope>
</reference>
<sequence length="54" mass="6392">MHKTTKTFEMDEDNLGYTTRFKEIVKFGREKRFKLVMKSSSLSGSMEDEISFHL</sequence>